<reference evidence="2 3" key="1">
    <citation type="submission" date="2013-04" db="EMBL/GenBank/DDBJ databases">
        <title>Shimia sp. 22II-S11-Z10 Genome Sequencing.</title>
        <authorList>
            <person name="Lai Q."/>
            <person name="Li G."/>
            <person name="Shao Z."/>
        </authorList>
    </citation>
    <scope>NUCLEOTIDE SEQUENCE [LARGE SCALE GENOMIC DNA]</scope>
    <source>
        <strain evidence="3">22II-S11-Z10</strain>
    </source>
</reference>
<dbReference type="EMBL" id="AQQY01000005">
    <property type="protein sequence ID" value="KCV82151.1"/>
    <property type="molecule type" value="Genomic_DNA"/>
</dbReference>
<dbReference type="Proteomes" id="UP000024836">
    <property type="component" value="Unassembled WGS sequence"/>
</dbReference>
<dbReference type="Gene3D" id="1.10.1200.10">
    <property type="entry name" value="ACP-like"/>
    <property type="match status" value="1"/>
</dbReference>
<keyword evidence="3" id="KW-1185">Reference proteome</keyword>
<protein>
    <recommendedName>
        <fullName evidence="1">Carrier domain-containing protein</fullName>
    </recommendedName>
</protein>
<dbReference type="STRING" id="1461693.ATO10_09908"/>
<gene>
    <name evidence="2" type="ORF">ATO10_09908</name>
</gene>
<sequence>MRQAILDAMKGIINNDLEARITDIKLTAQTPFFEGGLELDSFAVVELISHIEERYDIEFSDADFLPENFKDLDTFAAVVQGYVEQSA</sequence>
<dbReference type="Pfam" id="PF00550">
    <property type="entry name" value="PP-binding"/>
    <property type="match status" value="1"/>
</dbReference>
<dbReference type="PROSITE" id="PS50075">
    <property type="entry name" value="CARRIER"/>
    <property type="match status" value="1"/>
</dbReference>
<accession>A0A058ZMX9</accession>
<evidence type="ECO:0000313" key="3">
    <source>
        <dbReference type="Proteomes" id="UP000024836"/>
    </source>
</evidence>
<organism evidence="2 3">
    <name type="scientific">Actibacterium atlanticum</name>
    <dbReference type="NCBI Taxonomy" id="1461693"/>
    <lineage>
        <taxon>Bacteria</taxon>
        <taxon>Pseudomonadati</taxon>
        <taxon>Pseudomonadota</taxon>
        <taxon>Alphaproteobacteria</taxon>
        <taxon>Rhodobacterales</taxon>
        <taxon>Roseobacteraceae</taxon>
        <taxon>Actibacterium</taxon>
    </lineage>
</organism>
<dbReference type="SUPFAM" id="SSF47336">
    <property type="entry name" value="ACP-like"/>
    <property type="match status" value="1"/>
</dbReference>
<feature type="domain" description="Carrier" evidence="1">
    <location>
        <begin position="3"/>
        <end position="86"/>
    </location>
</feature>
<dbReference type="AlphaFoldDB" id="A0A058ZMX9"/>
<dbReference type="InterPro" id="IPR036736">
    <property type="entry name" value="ACP-like_sf"/>
</dbReference>
<evidence type="ECO:0000259" key="1">
    <source>
        <dbReference type="PROSITE" id="PS50075"/>
    </source>
</evidence>
<dbReference type="RefSeq" id="WP_035250986.1">
    <property type="nucleotide sequence ID" value="NZ_AQQY01000005.1"/>
</dbReference>
<proteinExistence type="predicted"/>
<evidence type="ECO:0000313" key="2">
    <source>
        <dbReference type="EMBL" id="KCV82151.1"/>
    </source>
</evidence>
<name>A0A058ZMX9_9RHOB</name>
<dbReference type="eggNOG" id="COG0236">
    <property type="taxonomic scope" value="Bacteria"/>
</dbReference>
<dbReference type="InterPro" id="IPR009081">
    <property type="entry name" value="PP-bd_ACP"/>
</dbReference>
<comment type="caution">
    <text evidence="2">The sequence shown here is derived from an EMBL/GenBank/DDBJ whole genome shotgun (WGS) entry which is preliminary data.</text>
</comment>